<evidence type="ECO:0000313" key="3">
    <source>
        <dbReference type="EMBL" id="MDN3701600.1"/>
    </source>
</evidence>
<organism evidence="3 4">
    <name type="scientific">Vibrio artabrorum</name>
    <dbReference type="NCBI Taxonomy" id="446374"/>
    <lineage>
        <taxon>Bacteria</taxon>
        <taxon>Pseudomonadati</taxon>
        <taxon>Pseudomonadota</taxon>
        <taxon>Gammaproteobacteria</taxon>
        <taxon>Vibrionales</taxon>
        <taxon>Vibrionaceae</taxon>
        <taxon>Vibrio</taxon>
    </lineage>
</organism>
<dbReference type="SUPFAM" id="SSF47413">
    <property type="entry name" value="lambda repressor-like DNA-binding domains"/>
    <property type="match status" value="1"/>
</dbReference>
<keyword evidence="4" id="KW-1185">Reference proteome</keyword>
<evidence type="ECO:0000259" key="2">
    <source>
        <dbReference type="PROSITE" id="PS50943"/>
    </source>
</evidence>
<keyword evidence="1" id="KW-0238">DNA-binding</keyword>
<dbReference type="Proteomes" id="UP001223712">
    <property type="component" value="Unassembled WGS sequence"/>
</dbReference>
<dbReference type="PANTHER" id="PTHR46558">
    <property type="entry name" value="TRACRIPTIONAL REGULATORY PROTEIN-RELATED-RELATED"/>
    <property type="match status" value="1"/>
</dbReference>
<gene>
    <name evidence="3" type="ORF">QWY96_13165</name>
</gene>
<dbReference type="Gene3D" id="1.10.260.40">
    <property type="entry name" value="lambda repressor-like DNA-binding domains"/>
    <property type="match status" value="1"/>
</dbReference>
<reference evidence="4" key="1">
    <citation type="journal article" date="2019" name="Int. J. Syst. Evol. Microbiol.">
        <title>The Global Catalogue of Microorganisms (GCM) 10K type strain sequencing project: providing services to taxonomists for standard genome sequencing and annotation.</title>
        <authorList>
            <consortium name="The Broad Institute Genomics Platform"/>
            <consortium name="The Broad Institute Genome Sequencing Center for Infectious Disease"/>
            <person name="Wu L."/>
            <person name="Ma J."/>
        </authorList>
    </citation>
    <scope>NUCLEOTIDE SEQUENCE [LARGE SCALE GENOMIC DNA]</scope>
    <source>
        <strain evidence="4">CECT 7226</strain>
    </source>
</reference>
<accession>A0ABT8CKF1</accession>
<dbReference type="InterPro" id="IPR001387">
    <property type="entry name" value="Cro/C1-type_HTH"/>
</dbReference>
<dbReference type="SMART" id="SM00530">
    <property type="entry name" value="HTH_XRE"/>
    <property type="match status" value="1"/>
</dbReference>
<sequence>MSTENASFKSNFGLRVKSARKNLGWSQEILAKELKVSRDTLSRYERGELSPSLEVFSRMLEQFSVLEIQAEDLLVEREQLQKQTQTVSSWGWATGFSFLSGGAFTVGATCQDITRLLEVMIDSFPPDHPFETTVDEIKEYLSSQDDADQQAKEQLEFELEVPIAQQAASLKPEFPKEQKGKVDKIFDKYLEEKTKVTSLQQQVAKLQQEMSAKH</sequence>
<evidence type="ECO:0000313" key="4">
    <source>
        <dbReference type="Proteomes" id="UP001223712"/>
    </source>
</evidence>
<dbReference type="InterPro" id="IPR010982">
    <property type="entry name" value="Lambda_DNA-bd_dom_sf"/>
</dbReference>
<dbReference type="PANTHER" id="PTHR46558:SF15">
    <property type="entry name" value="HELIX-TURN-HELIX DOMAIN PROTEIN"/>
    <property type="match status" value="1"/>
</dbReference>
<evidence type="ECO:0000256" key="1">
    <source>
        <dbReference type="ARBA" id="ARBA00023125"/>
    </source>
</evidence>
<name>A0ABT8CKF1_9VIBR</name>
<dbReference type="CDD" id="cd00093">
    <property type="entry name" value="HTH_XRE"/>
    <property type="match status" value="1"/>
</dbReference>
<comment type="caution">
    <text evidence="3">The sequence shown here is derived from an EMBL/GenBank/DDBJ whole genome shotgun (WGS) entry which is preliminary data.</text>
</comment>
<dbReference type="PROSITE" id="PS50943">
    <property type="entry name" value="HTH_CROC1"/>
    <property type="match status" value="1"/>
</dbReference>
<proteinExistence type="predicted"/>
<dbReference type="EMBL" id="JAUFQY010000001">
    <property type="protein sequence ID" value="MDN3701600.1"/>
    <property type="molecule type" value="Genomic_DNA"/>
</dbReference>
<dbReference type="RefSeq" id="WP_261837411.1">
    <property type="nucleotide sequence ID" value="NZ_AP025458.1"/>
</dbReference>
<feature type="domain" description="HTH cro/C1-type" evidence="2">
    <location>
        <begin position="16"/>
        <end position="73"/>
    </location>
</feature>
<protein>
    <submittedName>
        <fullName evidence="3">Helix-turn-helix transcriptional regulator</fullName>
    </submittedName>
</protein>
<dbReference type="Pfam" id="PF01381">
    <property type="entry name" value="HTH_3"/>
    <property type="match status" value="1"/>
</dbReference>